<feature type="domain" description="RING-type" evidence="9">
    <location>
        <begin position="399"/>
        <end position="612"/>
    </location>
</feature>
<dbReference type="PROSITE" id="PS51873">
    <property type="entry name" value="TRIAD"/>
    <property type="match status" value="1"/>
</dbReference>
<dbReference type="PANTHER" id="PTHR11685">
    <property type="entry name" value="RBR FAMILY RING FINGER AND IBR DOMAIN-CONTAINING"/>
    <property type="match status" value="1"/>
</dbReference>
<reference evidence="10 11" key="1">
    <citation type="submission" date="2017-03" db="EMBL/GenBank/DDBJ databases">
        <title>Genomes of endolithic fungi from Antarctica.</title>
        <authorList>
            <person name="Coleine C."/>
            <person name="Masonjones S."/>
            <person name="Stajich J.E."/>
        </authorList>
    </citation>
    <scope>NUCLEOTIDE SEQUENCE [LARGE SCALE GENOMIC DNA]</scope>
    <source>
        <strain evidence="10 11">CCFEE 6315</strain>
    </source>
</reference>
<sequence length="624" mass="69538">MARRPICKFQLAERPMADAYPSEGDEDIPLPVCLPNGAQVVLHPGMALSSTEMSARAPPSIAIQTVASSLDVTWYRPNRTVWLHYNNKASAQAAVCALNGTMSQGVELRSTLKPSWSNVWSAQITNVTDAFDQQSLLSLLPNHLQEPKAVVEGDPTYKTPVSPLDAIDSQLATLTGRNPTALRLFGGGLNLGLLARSLSKDVPPELQYTPMFATERVTVALTINAQTFERRSKKLKVQASNLWKLRKIAVHFHDDIMLGDDATGKILGQRQVLVTMRGNARQALRDALDAFQTIVGDHEVHRRPRRLHKEPSTQTHRIRLTKTKNYKRALEKLGFAQQTAGYHVVKLDEDSEPPALVTTGNIEVLRNVQQAIFPEKHARMKTRASRATEAASLNGTAETTNECEICYNEVDAGGLVKVARCGHSCCEDCFKNLCCINDESVFPIGCFALSCRELVSVKLMQLLLDRSQFTELIESAVEDYHHRHPESYAMCSGPACGEYYRLDDEKDDHVCRSCFTVTCTKCKVEKHFGESCNEYKTRQEDGTRALYAMLRREGRGKCCQRCNMYLEKLNGCNNMQCPGCKAHFCFTCMAISPSHGAVYKHMLEAHGSYGDEEAEAIQRQFDGQ</sequence>
<dbReference type="SUPFAM" id="SSF57850">
    <property type="entry name" value="RING/U-box"/>
    <property type="match status" value="3"/>
</dbReference>
<dbReference type="GO" id="GO:0061630">
    <property type="term" value="F:ubiquitin protein ligase activity"/>
    <property type="evidence" value="ECO:0007669"/>
    <property type="project" value="UniProtKB-EC"/>
</dbReference>
<evidence type="ECO:0000256" key="1">
    <source>
        <dbReference type="ARBA" id="ARBA00001798"/>
    </source>
</evidence>
<dbReference type="GO" id="GO:0008270">
    <property type="term" value="F:zinc ion binding"/>
    <property type="evidence" value="ECO:0007669"/>
    <property type="project" value="UniProtKB-KW"/>
</dbReference>
<evidence type="ECO:0000256" key="3">
    <source>
        <dbReference type="ARBA" id="ARBA00022679"/>
    </source>
</evidence>
<dbReference type="InterPro" id="IPR031127">
    <property type="entry name" value="E3_UB_ligase_RBR"/>
</dbReference>
<dbReference type="Gene3D" id="3.30.40.10">
    <property type="entry name" value="Zinc/RING finger domain, C3HC4 (zinc finger)"/>
    <property type="match status" value="1"/>
</dbReference>
<gene>
    <name evidence="10" type="ORF">B0A50_03858</name>
</gene>
<dbReference type="EC" id="2.3.2.31" evidence="2"/>
<keyword evidence="3" id="KW-0808">Transferase</keyword>
<dbReference type="Gene3D" id="1.20.120.1750">
    <property type="match status" value="1"/>
</dbReference>
<keyword evidence="4" id="KW-0479">Metal-binding</keyword>
<proteinExistence type="predicted"/>
<dbReference type="CDD" id="cd20335">
    <property type="entry name" value="BRcat_RBR"/>
    <property type="match status" value="1"/>
</dbReference>
<evidence type="ECO:0000256" key="2">
    <source>
        <dbReference type="ARBA" id="ARBA00012251"/>
    </source>
</evidence>
<dbReference type="OrthoDB" id="10009520at2759"/>
<evidence type="ECO:0000259" key="9">
    <source>
        <dbReference type="PROSITE" id="PS51873"/>
    </source>
</evidence>
<keyword evidence="6" id="KW-0863">Zinc-finger</keyword>
<evidence type="ECO:0000256" key="6">
    <source>
        <dbReference type="ARBA" id="ARBA00022771"/>
    </source>
</evidence>
<comment type="caution">
    <text evidence="10">The sequence shown here is derived from an EMBL/GenBank/DDBJ whole genome shotgun (WGS) entry which is preliminary data.</text>
</comment>
<keyword evidence="7" id="KW-0833">Ubl conjugation pathway</keyword>
<dbReference type="InterPro" id="IPR013083">
    <property type="entry name" value="Znf_RING/FYVE/PHD"/>
</dbReference>
<dbReference type="InterPro" id="IPR002867">
    <property type="entry name" value="IBR_dom"/>
</dbReference>
<evidence type="ECO:0000256" key="8">
    <source>
        <dbReference type="ARBA" id="ARBA00022833"/>
    </source>
</evidence>
<dbReference type="Pfam" id="PF01485">
    <property type="entry name" value="IBR"/>
    <property type="match status" value="1"/>
</dbReference>
<keyword evidence="11" id="KW-1185">Reference proteome</keyword>
<keyword evidence="8" id="KW-0862">Zinc</keyword>
<evidence type="ECO:0000313" key="11">
    <source>
        <dbReference type="Proteomes" id="UP000308549"/>
    </source>
</evidence>
<dbReference type="EMBL" id="NAJL01000018">
    <property type="protein sequence ID" value="TKA28391.1"/>
    <property type="molecule type" value="Genomic_DNA"/>
</dbReference>
<dbReference type="GO" id="GO:0016567">
    <property type="term" value="P:protein ubiquitination"/>
    <property type="evidence" value="ECO:0007669"/>
    <property type="project" value="InterPro"/>
</dbReference>
<accession>A0A4U0U0I4</accession>
<organism evidence="10 11">
    <name type="scientific">Salinomyces thailandicus</name>
    <dbReference type="NCBI Taxonomy" id="706561"/>
    <lineage>
        <taxon>Eukaryota</taxon>
        <taxon>Fungi</taxon>
        <taxon>Dikarya</taxon>
        <taxon>Ascomycota</taxon>
        <taxon>Pezizomycotina</taxon>
        <taxon>Dothideomycetes</taxon>
        <taxon>Dothideomycetidae</taxon>
        <taxon>Mycosphaerellales</taxon>
        <taxon>Teratosphaeriaceae</taxon>
        <taxon>Salinomyces</taxon>
    </lineage>
</organism>
<evidence type="ECO:0000256" key="4">
    <source>
        <dbReference type="ARBA" id="ARBA00022723"/>
    </source>
</evidence>
<comment type="catalytic activity">
    <reaction evidence="1">
        <text>[E2 ubiquitin-conjugating enzyme]-S-ubiquitinyl-L-cysteine + [acceptor protein]-L-lysine = [E2 ubiquitin-conjugating enzyme]-L-cysteine + [acceptor protein]-N(6)-ubiquitinyl-L-lysine.</text>
        <dbReference type="EC" id="2.3.2.31"/>
    </reaction>
</comment>
<evidence type="ECO:0000256" key="5">
    <source>
        <dbReference type="ARBA" id="ARBA00022737"/>
    </source>
</evidence>
<dbReference type="InterPro" id="IPR044066">
    <property type="entry name" value="TRIAD_supradom"/>
</dbReference>
<dbReference type="AlphaFoldDB" id="A0A4U0U0I4"/>
<evidence type="ECO:0000313" key="10">
    <source>
        <dbReference type="EMBL" id="TKA28391.1"/>
    </source>
</evidence>
<protein>
    <recommendedName>
        <fullName evidence="2">RBR-type E3 ubiquitin transferase</fullName>
        <ecNumber evidence="2">2.3.2.31</ecNumber>
    </recommendedName>
</protein>
<evidence type="ECO:0000256" key="7">
    <source>
        <dbReference type="ARBA" id="ARBA00022786"/>
    </source>
</evidence>
<keyword evidence="5" id="KW-0677">Repeat</keyword>
<dbReference type="Proteomes" id="UP000308549">
    <property type="component" value="Unassembled WGS sequence"/>
</dbReference>
<name>A0A4U0U0I4_9PEZI</name>